<dbReference type="PROSITE" id="PS50013">
    <property type="entry name" value="CHROMO_2"/>
    <property type="match status" value="1"/>
</dbReference>
<protein>
    <recommendedName>
        <fullName evidence="13">Chromo domain-containing protein</fullName>
    </recommendedName>
</protein>
<dbReference type="PROSITE" id="PS00598">
    <property type="entry name" value="CHROMO_1"/>
    <property type="match status" value="1"/>
</dbReference>
<evidence type="ECO:0000313" key="11">
    <source>
        <dbReference type="EMBL" id="KAB8301186.1"/>
    </source>
</evidence>
<feature type="compositionally biased region" description="Basic and acidic residues" evidence="8">
    <location>
        <begin position="155"/>
        <end position="166"/>
    </location>
</feature>
<evidence type="ECO:0000313" key="12">
    <source>
        <dbReference type="Proteomes" id="UP000326757"/>
    </source>
</evidence>
<dbReference type="AlphaFoldDB" id="A0A5N6KCP2"/>
<feature type="compositionally biased region" description="Basic and acidic residues" evidence="8">
    <location>
        <begin position="358"/>
        <end position="374"/>
    </location>
</feature>
<dbReference type="GO" id="GO:0008270">
    <property type="term" value="F:zinc ion binding"/>
    <property type="evidence" value="ECO:0007669"/>
    <property type="project" value="UniProtKB-KW"/>
</dbReference>
<dbReference type="EMBL" id="VIGI01000004">
    <property type="protein sequence ID" value="KAB8301186.1"/>
    <property type="molecule type" value="Genomic_DNA"/>
</dbReference>
<feature type="zinc finger region" description="C3H1-type" evidence="7">
    <location>
        <begin position="516"/>
        <end position="543"/>
    </location>
</feature>
<feature type="domain" description="C3H1-type" evidence="10">
    <location>
        <begin position="430"/>
        <end position="458"/>
    </location>
</feature>
<dbReference type="InterPro" id="IPR000571">
    <property type="entry name" value="Znf_CCCH"/>
</dbReference>
<dbReference type="InterPro" id="IPR023779">
    <property type="entry name" value="Chromodomain_CS"/>
</dbReference>
<evidence type="ECO:0000256" key="6">
    <source>
        <dbReference type="ARBA" id="ARBA00023242"/>
    </source>
</evidence>
<evidence type="ECO:0000259" key="9">
    <source>
        <dbReference type="PROSITE" id="PS50013"/>
    </source>
</evidence>
<evidence type="ECO:0000256" key="2">
    <source>
        <dbReference type="ARBA" id="ARBA00011353"/>
    </source>
</evidence>
<evidence type="ECO:0008006" key="13">
    <source>
        <dbReference type="Google" id="ProtNLM"/>
    </source>
</evidence>
<dbReference type="SMART" id="SM00356">
    <property type="entry name" value="ZnF_C3H1"/>
    <property type="match status" value="4"/>
</dbReference>
<accession>A0A5N6KCP2</accession>
<keyword evidence="12" id="KW-1185">Reference proteome</keyword>
<dbReference type="OrthoDB" id="436852at2759"/>
<dbReference type="InterPro" id="IPR000953">
    <property type="entry name" value="Chromo/chromo_shadow_dom"/>
</dbReference>
<feature type="domain" description="C3H1-type" evidence="10">
    <location>
        <begin position="551"/>
        <end position="578"/>
    </location>
</feature>
<feature type="compositionally biased region" description="Polar residues" evidence="8">
    <location>
        <begin position="259"/>
        <end position="270"/>
    </location>
</feature>
<dbReference type="InterPro" id="IPR051219">
    <property type="entry name" value="Heterochromatin_chromo-domain"/>
</dbReference>
<dbReference type="Pfam" id="PF00385">
    <property type="entry name" value="Chromo"/>
    <property type="match status" value="1"/>
</dbReference>
<evidence type="ECO:0000256" key="3">
    <source>
        <dbReference type="ARBA" id="ARBA00022723"/>
    </source>
</evidence>
<dbReference type="Gene3D" id="2.40.50.40">
    <property type="match status" value="1"/>
</dbReference>
<keyword evidence="6" id="KW-0539">Nucleus</keyword>
<dbReference type="InterPro" id="IPR023780">
    <property type="entry name" value="Chromo_domain"/>
</dbReference>
<keyword evidence="5 7" id="KW-0862">Zinc</keyword>
<dbReference type="SUPFAM" id="SSF54160">
    <property type="entry name" value="Chromo domain-like"/>
    <property type="match status" value="1"/>
</dbReference>
<feature type="zinc finger region" description="C3H1-type" evidence="7">
    <location>
        <begin position="430"/>
        <end position="458"/>
    </location>
</feature>
<evidence type="ECO:0000256" key="7">
    <source>
        <dbReference type="PROSITE-ProRule" id="PRU00723"/>
    </source>
</evidence>
<dbReference type="InterPro" id="IPR016197">
    <property type="entry name" value="Chromo-like_dom_sf"/>
</dbReference>
<feature type="compositionally biased region" description="Basic residues" evidence="8">
    <location>
        <begin position="112"/>
        <end position="124"/>
    </location>
</feature>
<dbReference type="Proteomes" id="UP000326757">
    <property type="component" value="Unassembled WGS sequence"/>
</dbReference>
<proteinExistence type="predicted"/>
<dbReference type="InterPro" id="IPR036855">
    <property type="entry name" value="Znf_CCCH_sf"/>
</dbReference>
<feature type="zinc finger region" description="C3H1-type" evidence="7">
    <location>
        <begin position="389"/>
        <end position="417"/>
    </location>
</feature>
<feature type="domain" description="Chromo" evidence="9">
    <location>
        <begin position="33"/>
        <end position="91"/>
    </location>
</feature>
<dbReference type="SUPFAM" id="SSF90229">
    <property type="entry name" value="CCCH zinc finger"/>
    <property type="match status" value="1"/>
</dbReference>
<keyword evidence="4 7" id="KW-0863">Zinc-finger</keyword>
<evidence type="ECO:0000256" key="1">
    <source>
        <dbReference type="ARBA" id="ARBA00004123"/>
    </source>
</evidence>
<dbReference type="PANTHER" id="PTHR22812">
    <property type="entry name" value="CHROMOBOX PROTEIN"/>
    <property type="match status" value="1"/>
</dbReference>
<feature type="region of interest" description="Disordered" evidence="8">
    <location>
        <begin position="1"/>
        <end position="30"/>
    </location>
</feature>
<feature type="region of interest" description="Disordered" evidence="8">
    <location>
        <begin position="82"/>
        <end position="290"/>
    </location>
</feature>
<comment type="caution">
    <text evidence="11">The sequence shown here is derived from an EMBL/GenBank/DDBJ whole genome shotgun (WGS) entry which is preliminary data.</text>
</comment>
<feature type="region of interest" description="Disordered" evidence="8">
    <location>
        <begin position="332"/>
        <end position="374"/>
    </location>
</feature>
<dbReference type="PROSITE" id="PS50103">
    <property type="entry name" value="ZF_C3H1"/>
    <property type="match status" value="4"/>
</dbReference>
<dbReference type="GO" id="GO:0005634">
    <property type="term" value="C:nucleus"/>
    <property type="evidence" value="ECO:0007669"/>
    <property type="project" value="UniProtKB-SubCell"/>
</dbReference>
<feature type="domain" description="C3H1-type" evidence="10">
    <location>
        <begin position="516"/>
        <end position="543"/>
    </location>
</feature>
<feature type="compositionally biased region" description="Polar residues" evidence="8">
    <location>
        <begin position="201"/>
        <end position="226"/>
    </location>
</feature>
<feature type="compositionally biased region" description="Basic and acidic residues" evidence="8">
    <location>
        <begin position="97"/>
        <end position="111"/>
    </location>
</feature>
<name>A0A5N6KCP2_MONLA</name>
<evidence type="ECO:0000256" key="8">
    <source>
        <dbReference type="SAM" id="MobiDB-lite"/>
    </source>
</evidence>
<evidence type="ECO:0000256" key="5">
    <source>
        <dbReference type="ARBA" id="ARBA00022833"/>
    </source>
</evidence>
<evidence type="ECO:0000256" key="4">
    <source>
        <dbReference type="ARBA" id="ARBA00022771"/>
    </source>
</evidence>
<keyword evidence="3 7" id="KW-0479">Metal-binding</keyword>
<gene>
    <name evidence="11" type="ORF">EYC80_003080</name>
</gene>
<feature type="domain" description="C3H1-type" evidence="10">
    <location>
        <begin position="389"/>
        <end position="417"/>
    </location>
</feature>
<dbReference type="CDD" id="cd18966">
    <property type="entry name" value="chromodomain"/>
    <property type="match status" value="1"/>
</dbReference>
<comment type="subunit">
    <text evidence="2">Component of the NuA4 histone acetyltransferase complex.</text>
</comment>
<comment type="subcellular location">
    <subcellularLocation>
        <location evidence="1">Nucleus</location>
    </subcellularLocation>
</comment>
<sequence length="1179" mass="133932">MKRKVFSSLEEEEISKLSIESTDEEQYSSDHEYTVERILAQKLEDGQQLYLIRWAGFPEEASSWEPRKNILDKAIIKSWEARRNRQSKGLDTPYDTGRLETLKKMASDAKARRDRLRREKRKRQGIVVSPHESDADDGERQSKIPRTRISGAKFGGDERSSERRQEVQVTKKSKVPEREPLDSNSSSEEPLFVKPRRKLTTGASSSTKVSQAPKQSQKLVISQVNTSEKRETTPKETPSAVGGIPKPPGQATMRGGSALPQQNVFISGNPSRRPKPGLIKAAADPTKGKRHFTKTSIVRKAELAGRALADVAPDLTALGGLINPSEASSIRRLETVRRTSSATQNDYGNNQTISSARAPHEQSEDPRRLPDNPLHVSERPWAEVQHIPYEQRSICFFYSRPQGCLNRNQCKYLHVDDPLLPIAPPPDGWAESQKICFFYNLDGNCRNGDTCSYLHESDTGFPVCKPPPGWVASKPPAKVMQKEAQMISDNMVSREAQKMPEDKVPGETQMISENVDGPKMICYYWYHEQCNKGNDCKLAHSTDNDLPVALKPGFIPCKFWQKGDCYKGTSCGFIHEIAQDRRSADYTGQVQTAIAEVESSSEENLYPSRQKSKSTVVGNDDTIHLETDTAPDLPPLETNLAESAPLNFDHRSIDEMVQSTRTTAVKTVTIVSEAHPISLDFTSFPLYASDLTRAFASTENIKFDQVCTAQDFKLRYQEIQKTAYWQQNIDTSTTDKAGCDIINKVVQYLCLRKAGLVCISDTYIILLYPAKVEEWKYLDVLPDSSANAKLKYLIFSSQSPIPNFIKSSTINQTSSKDLTHRDMMMKRFHHLDFERLTLEQKSKKVINFCLLFLESANPIAESVTLWLRSCSKDSKIYNYQKPESWDHFKKYAKAGFVLIHWSAICLISDTDLIRDMTAGVNFTFWSIEDSKCIVPFSLDRHYKVAKPELGQIVTRQLLPLGYAILLTPSFCVAEPVMALKFLRWYQKKLKSTITGSVRVLCCHELPRLLKELFVSKVAEQQKFMKSHINDPLLLAKLDAKGLSQEQCAARIDIYWLLCSMMSKNLPFHLSPLDRDPPVGTPQSPFFFAPPWIDQNDEKTLVSWFTGWAYCNLDKYRRFYVIGSGKSKKDVDVPVKLDELEFQFTDEWYPKWRENDPEGRSSNHIIIFSKVLNFRIKFSL</sequence>
<organism evidence="11 12">
    <name type="scientific">Monilinia laxa</name>
    <name type="common">Brown rot fungus</name>
    <name type="synonym">Sclerotinia laxa</name>
    <dbReference type="NCBI Taxonomy" id="61186"/>
    <lineage>
        <taxon>Eukaryota</taxon>
        <taxon>Fungi</taxon>
        <taxon>Dikarya</taxon>
        <taxon>Ascomycota</taxon>
        <taxon>Pezizomycotina</taxon>
        <taxon>Leotiomycetes</taxon>
        <taxon>Helotiales</taxon>
        <taxon>Sclerotiniaceae</taxon>
        <taxon>Monilinia</taxon>
    </lineage>
</organism>
<evidence type="ECO:0000259" key="10">
    <source>
        <dbReference type="PROSITE" id="PS50103"/>
    </source>
</evidence>
<feature type="compositionally biased region" description="Polar residues" evidence="8">
    <location>
        <begin position="338"/>
        <end position="355"/>
    </location>
</feature>
<feature type="zinc finger region" description="C3H1-type" evidence="7">
    <location>
        <begin position="551"/>
        <end position="578"/>
    </location>
</feature>
<reference evidence="11 12" key="1">
    <citation type="submission" date="2019-06" db="EMBL/GenBank/DDBJ databases">
        <title>Genome Sequence of the Brown Rot Fungal Pathogen Monilinia laxa.</title>
        <authorList>
            <person name="De Miccolis Angelini R.M."/>
            <person name="Landi L."/>
            <person name="Abate D."/>
            <person name="Pollastro S."/>
            <person name="Romanazzi G."/>
            <person name="Faretra F."/>
        </authorList>
    </citation>
    <scope>NUCLEOTIDE SEQUENCE [LARGE SCALE GENOMIC DNA]</scope>
    <source>
        <strain evidence="11 12">Mlax316</strain>
    </source>
</reference>
<dbReference type="Gene3D" id="3.30.1370.210">
    <property type="match status" value="2"/>
</dbReference>
<dbReference type="SMART" id="SM00298">
    <property type="entry name" value="CHROMO"/>
    <property type="match status" value="1"/>
</dbReference>
<dbReference type="GO" id="GO:0006338">
    <property type="term" value="P:chromatin remodeling"/>
    <property type="evidence" value="ECO:0007669"/>
    <property type="project" value="UniProtKB-ARBA"/>
</dbReference>